<proteinExistence type="predicted"/>
<dbReference type="EMBL" id="JAUNZN010000015">
    <property type="protein sequence ID" value="KAK4812204.1"/>
    <property type="molecule type" value="Genomic_DNA"/>
</dbReference>
<protein>
    <recommendedName>
        <fullName evidence="4">Secreted protein</fullName>
    </recommendedName>
</protein>
<keyword evidence="3" id="KW-1185">Reference proteome</keyword>
<dbReference type="Proteomes" id="UP001333110">
    <property type="component" value="Unassembled WGS sequence"/>
</dbReference>
<gene>
    <name evidence="2" type="ORF">QYF61_009096</name>
</gene>
<evidence type="ECO:0000313" key="2">
    <source>
        <dbReference type="EMBL" id="KAK4812204.1"/>
    </source>
</evidence>
<comment type="caution">
    <text evidence="2">The sequence shown here is derived from an EMBL/GenBank/DDBJ whole genome shotgun (WGS) entry which is preliminary data.</text>
</comment>
<evidence type="ECO:0000256" key="1">
    <source>
        <dbReference type="SAM" id="SignalP"/>
    </source>
</evidence>
<feature type="signal peptide" evidence="1">
    <location>
        <begin position="1"/>
        <end position="18"/>
    </location>
</feature>
<dbReference type="AlphaFoldDB" id="A0AAN7MSF5"/>
<feature type="chain" id="PRO_5042811727" description="Secreted protein" evidence="1">
    <location>
        <begin position="19"/>
        <end position="177"/>
    </location>
</feature>
<name>A0AAN7MSF5_MYCAM</name>
<evidence type="ECO:0008006" key="4">
    <source>
        <dbReference type="Google" id="ProtNLM"/>
    </source>
</evidence>
<keyword evidence="1" id="KW-0732">Signal</keyword>
<accession>A0AAN7MSF5</accession>
<evidence type="ECO:0000313" key="3">
    <source>
        <dbReference type="Proteomes" id="UP001333110"/>
    </source>
</evidence>
<sequence length="177" mass="19363">MCRTLHLALLNFMRFALAHLNPVKVPLHGTPSLQRVNRTTQLGVISKLAEGALDPTVRVVKKDVKQHHSQYQPLRNTTRHWSPLGRGAIDHNSLSATIQPIPFPLSGPSIKSMAVTHLADTCAVSHLMVWDACSTVPVLRLLGVLLKQSMLRAEAGVQVVELPSSPLNVLQRGLSEV</sequence>
<reference evidence="2 3" key="1">
    <citation type="journal article" date="2023" name="J. Hered.">
        <title>Chromosome-level genome of the wood stork (Mycteria americana) provides insight into avian chromosome evolution.</title>
        <authorList>
            <person name="Flamio R. Jr."/>
            <person name="Ramstad K.M."/>
        </authorList>
    </citation>
    <scope>NUCLEOTIDE SEQUENCE [LARGE SCALE GENOMIC DNA]</scope>
    <source>
        <strain evidence="2">JAX WOST 10</strain>
    </source>
</reference>
<organism evidence="2 3">
    <name type="scientific">Mycteria americana</name>
    <name type="common">Wood stork</name>
    <dbReference type="NCBI Taxonomy" id="33587"/>
    <lineage>
        <taxon>Eukaryota</taxon>
        <taxon>Metazoa</taxon>
        <taxon>Chordata</taxon>
        <taxon>Craniata</taxon>
        <taxon>Vertebrata</taxon>
        <taxon>Euteleostomi</taxon>
        <taxon>Archelosauria</taxon>
        <taxon>Archosauria</taxon>
        <taxon>Dinosauria</taxon>
        <taxon>Saurischia</taxon>
        <taxon>Theropoda</taxon>
        <taxon>Coelurosauria</taxon>
        <taxon>Aves</taxon>
        <taxon>Neognathae</taxon>
        <taxon>Neoaves</taxon>
        <taxon>Aequornithes</taxon>
        <taxon>Ciconiiformes</taxon>
        <taxon>Ciconiidae</taxon>
        <taxon>Mycteria</taxon>
    </lineage>
</organism>